<dbReference type="InterPro" id="IPR006258">
    <property type="entry name" value="Lipoamide_DH"/>
</dbReference>
<feature type="binding site" evidence="14">
    <location>
        <position position="265"/>
    </location>
    <ligand>
        <name>NAD(+)</name>
        <dbReference type="ChEBI" id="CHEBI:57540"/>
    </ligand>
</feature>
<comment type="subcellular location">
    <subcellularLocation>
        <location evidence="1">Cytoplasm</location>
    </subcellularLocation>
</comment>
<dbReference type="InterPro" id="IPR050151">
    <property type="entry name" value="Class-I_Pyr_Nuc-Dis_Oxidored"/>
</dbReference>
<comment type="similarity">
    <text evidence="2 16">Belongs to the class-I pyridine nucleotide-disulfide oxidoreductase family.</text>
</comment>
<feature type="disulfide bond" description="Redox-active" evidence="15">
    <location>
        <begin position="39"/>
        <end position="44"/>
    </location>
</feature>
<evidence type="ECO:0000256" key="4">
    <source>
        <dbReference type="ARBA" id="ARBA00016961"/>
    </source>
</evidence>
<dbReference type="PIRSF" id="PIRSF000350">
    <property type="entry name" value="Mercury_reductase_MerA"/>
    <property type="match status" value="1"/>
</dbReference>
<evidence type="ECO:0000256" key="5">
    <source>
        <dbReference type="ARBA" id="ARBA00022490"/>
    </source>
</evidence>
<dbReference type="Gene3D" id="3.30.390.30">
    <property type="match status" value="1"/>
</dbReference>
<evidence type="ECO:0000256" key="14">
    <source>
        <dbReference type="PIRSR" id="PIRSR000350-3"/>
    </source>
</evidence>
<evidence type="ECO:0000256" key="15">
    <source>
        <dbReference type="PIRSR" id="PIRSR000350-4"/>
    </source>
</evidence>
<evidence type="ECO:0000256" key="10">
    <source>
        <dbReference type="ARBA" id="ARBA00023157"/>
    </source>
</evidence>
<feature type="binding site" evidence="14">
    <location>
        <position position="202"/>
    </location>
    <ligand>
        <name>NAD(+)</name>
        <dbReference type="ChEBI" id="CHEBI:57540"/>
    </ligand>
</feature>
<reference evidence="19" key="2">
    <citation type="journal article" date="2021" name="PeerJ">
        <title>Extensive microbial diversity within the chicken gut microbiome revealed by metagenomics and culture.</title>
        <authorList>
            <person name="Gilroy R."/>
            <person name="Ravi A."/>
            <person name="Getino M."/>
            <person name="Pursley I."/>
            <person name="Horton D.L."/>
            <person name="Alikhan N.F."/>
            <person name="Baker D."/>
            <person name="Gharbi K."/>
            <person name="Hall N."/>
            <person name="Watson M."/>
            <person name="Adriaenssens E.M."/>
            <person name="Foster-Nyarko E."/>
            <person name="Jarju S."/>
            <person name="Secka A."/>
            <person name="Antonio M."/>
            <person name="Oren A."/>
            <person name="Chaudhuri R.R."/>
            <person name="La Ragione R."/>
            <person name="Hildebrand F."/>
            <person name="Pallen M.J."/>
        </authorList>
    </citation>
    <scope>NUCLEOTIDE SEQUENCE</scope>
    <source>
        <strain evidence="19">ChiHcec3-11533</strain>
    </source>
</reference>
<feature type="active site" description="Proton acceptor" evidence="13">
    <location>
        <position position="438"/>
    </location>
</feature>
<dbReference type="PRINTS" id="PR00411">
    <property type="entry name" value="PNDRDTASEI"/>
</dbReference>
<dbReference type="InterPro" id="IPR023753">
    <property type="entry name" value="FAD/NAD-binding_dom"/>
</dbReference>
<gene>
    <name evidence="19" type="primary">lpdA</name>
    <name evidence="19" type="ORF">IAB02_03740</name>
</gene>
<dbReference type="PROSITE" id="PS00076">
    <property type="entry name" value="PYRIDINE_REDOX_1"/>
    <property type="match status" value="1"/>
</dbReference>
<evidence type="ECO:0000256" key="1">
    <source>
        <dbReference type="ARBA" id="ARBA00004496"/>
    </source>
</evidence>
<dbReference type="InterPro" id="IPR036188">
    <property type="entry name" value="FAD/NAD-bd_sf"/>
</dbReference>
<comment type="caution">
    <text evidence="19">The sequence shown here is derived from an EMBL/GenBank/DDBJ whole genome shotgun (WGS) entry which is preliminary data.</text>
</comment>
<dbReference type="Pfam" id="PF02852">
    <property type="entry name" value="Pyr_redox_dim"/>
    <property type="match status" value="1"/>
</dbReference>
<evidence type="ECO:0000256" key="13">
    <source>
        <dbReference type="PIRSR" id="PIRSR000350-2"/>
    </source>
</evidence>
<dbReference type="InterPro" id="IPR016156">
    <property type="entry name" value="FAD/NAD-linked_Rdtase_dimer_sf"/>
</dbReference>
<dbReference type="SUPFAM" id="SSF55424">
    <property type="entry name" value="FAD/NAD-linked reductases, dimerisation (C-terminal) domain"/>
    <property type="match status" value="1"/>
</dbReference>
<dbReference type="AlphaFoldDB" id="A0A9D1LBH9"/>
<feature type="binding site" evidence="14">
    <location>
        <begin position="311"/>
        <end position="314"/>
    </location>
    <ligand>
        <name>FAD</name>
        <dbReference type="ChEBI" id="CHEBI:57692"/>
    </ligand>
</feature>
<evidence type="ECO:0000256" key="12">
    <source>
        <dbReference type="ARBA" id="ARBA00049187"/>
    </source>
</evidence>
<organism evidence="19 20">
    <name type="scientific">Candidatus Pullichristensenella excrementigallinarum</name>
    <dbReference type="NCBI Taxonomy" id="2840907"/>
    <lineage>
        <taxon>Bacteria</taxon>
        <taxon>Bacillati</taxon>
        <taxon>Bacillota</taxon>
        <taxon>Clostridia</taxon>
        <taxon>Candidatus Pullichristensenella</taxon>
    </lineage>
</organism>
<evidence type="ECO:0000256" key="9">
    <source>
        <dbReference type="ARBA" id="ARBA00023027"/>
    </source>
</evidence>
<dbReference type="EC" id="1.8.1.4" evidence="3 16"/>
<feature type="binding site" evidence="14">
    <location>
        <begin position="179"/>
        <end position="186"/>
    </location>
    <ligand>
        <name>NAD(+)</name>
        <dbReference type="ChEBI" id="CHEBI:57540"/>
    </ligand>
</feature>
<evidence type="ECO:0000256" key="8">
    <source>
        <dbReference type="ARBA" id="ARBA00023002"/>
    </source>
</evidence>
<dbReference type="Pfam" id="PF07992">
    <property type="entry name" value="Pyr_redox_2"/>
    <property type="match status" value="1"/>
</dbReference>
<comment type="miscellaneous">
    <text evidence="16">The active site is a redox-active disulfide bond.</text>
</comment>
<dbReference type="GO" id="GO:0005737">
    <property type="term" value="C:cytoplasm"/>
    <property type="evidence" value="ECO:0007669"/>
    <property type="project" value="UniProtKB-SubCell"/>
</dbReference>
<dbReference type="PRINTS" id="PR00368">
    <property type="entry name" value="FADPNR"/>
</dbReference>
<comment type="catalytic activity">
    <reaction evidence="12 16">
        <text>N(6)-[(R)-dihydrolipoyl]-L-lysyl-[protein] + NAD(+) = N(6)-[(R)-lipoyl]-L-lysyl-[protein] + NADH + H(+)</text>
        <dbReference type="Rhea" id="RHEA:15045"/>
        <dbReference type="Rhea" id="RHEA-COMP:10474"/>
        <dbReference type="Rhea" id="RHEA-COMP:10475"/>
        <dbReference type="ChEBI" id="CHEBI:15378"/>
        <dbReference type="ChEBI" id="CHEBI:57540"/>
        <dbReference type="ChEBI" id="CHEBI:57945"/>
        <dbReference type="ChEBI" id="CHEBI:83099"/>
        <dbReference type="ChEBI" id="CHEBI:83100"/>
        <dbReference type="EC" id="1.8.1.4"/>
    </reaction>
</comment>
<name>A0A9D1LBH9_9FIRM</name>
<feature type="domain" description="Pyridine nucleotide-disulphide oxidoreductase dimerisation" evidence="17">
    <location>
        <begin position="340"/>
        <end position="447"/>
    </location>
</feature>
<dbReference type="GO" id="GO:0050660">
    <property type="term" value="F:flavin adenine dinucleotide binding"/>
    <property type="evidence" value="ECO:0007669"/>
    <property type="project" value="InterPro"/>
</dbReference>
<protein>
    <recommendedName>
        <fullName evidence="4 16">Dihydrolipoyl dehydrogenase</fullName>
        <ecNumber evidence="3 16">1.8.1.4</ecNumber>
    </recommendedName>
</protein>
<feature type="binding site" evidence="14">
    <location>
        <position position="48"/>
    </location>
    <ligand>
        <name>FAD</name>
        <dbReference type="ChEBI" id="CHEBI:57692"/>
    </ligand>
</feature>
<evidence type="ECO:0000256" key="3">
    <source>
        <dbReference type="ARBA" id="ARBA00012608"/>
    </source>
</evidence>
<dbReference type="InterPro" id="IPR012999">
    <property type="entry name" value="Pyr_OxRdtase_I_AS"/>
</dbReference>
<reference evidence="19" key="1">
    <citation type="submission" date="2020-10" db="EMBL/GenBank/DDBJ databases">
        <authorList>
            <person name="Gilroy R."/>
        </authorList>
    </citation>
    <scope>NUCLEOTIDE SEQUENCE</scope>
    <source>
        <strain evidence="19">ChiHcec3-11533</strain>
    </source>
</reference>
<evidence type="ECO:0000259" key="17">
    <source>
        <dbReference type="Pfam" id="PF02852"/>
    </source>
</evidence>
<keyword evidence="7 14" id="KW-0274">FAD</keyword>
<keyword evidence="11 16" id="KW-0676">Redox-active center</keyword>
<dbReference type="FunFam" id="3.30.390.30:FF:000001">
    <property type="entry name" value="Dihydrolipoyl dehydrogenase"/>
    <property type="match status" value="1"/>
</dbReference>
<keyword evidence="6 16" id="KW-0285">Flavoprotein</keyword>
<dbReference type="InterPro" id="IPR004099">
    <property type="entry name" value="Pyr_nucl-diS_OxRdtase_dimer"/>
</dbReference>
<feature type="binding site" evidence="14">
    <location>
        <position position="305"/>
    </location>
    <ligand>
        <name>NAD(+)</name>
        <dbReference type="ChEBI" id="CHEBI:57540"/>
    </ligand>
</feature>
<dbReference type="PANTHER" id="PTHR22912">
    <property type="entry name" value="DISULFIDE OXIDOREDUCTASE"/>
    <property type="match status" value="1"/>
</dbReference>
<keyword evidence="8 16" id="KW-0560">Oxidoreductase</keyword>
<feature type="domain" description="FAD/NAD(P)-binding" evidence="18">
    <location>
        <begin position="3"/>
        <end position="320"/>
    </location>
</feature>
<comment type="cofactor">
    <cofactor evidence="14 16">
        <name>FAD</name>
        <dbReference type="ChEBI" id="CHEBI:57692"/>
    </cofactor>
    <text evidence="14 16">Binds 1 FAD per subunit.</text>
</comment>
<dbReference type="NCBIfam" id="TIGR01350">
    <property type="entry name" value="lipoamide_DH"/>
    <property type="match status" value="1"/>
</dbReference>
<dbReference type="InterPro" id="IPR001100">
    <property type="entry name" value="Pyr_nuc-diS_OxRdtase"/>
</dbReference>
<dbReference type="Proteomes" id="UP000824072">
    <property type="component" value="Unassembled WGS sequence"/>
</dbReference>
<dbReference type="PANTHER" id="PTHR22912:SF217">
    <property type="entry name" value="DIHYDROLIPOYL DEHYDROGENASE"/>
    <property type="match status" value="1"/>
</dbReference>
<dbReference type="Gene3D" id="3.50.50.60">
    <property type="entry name" value="FAD/NAD(P)-binding domain"/>
    <property type="match status" value="2"/>
</dbReference>
<dbReference type="GO" id="GO:0006103">
    <property type="term" value="P:2-oxoglutarate metabolic process"/>
    <property type="evidence" value="ECO:0007669"/>
    <property type="project" value="TreeGrafter"/>
</dbReference>
<proteinExistence type="inferred from homology"/>
<evidence type="ECO:0000256" key="16">
    <source>
        <dbReference type="RuleBase" id="RU003692"/>
    </source>
</evidence>
<evidence type="ECO:0000313" key="20">
    <source>
        <dbReference type="Proteomes" id="UP000824072"/>
    </source>
</evidence>
<evidence type="ECO:0000313" key="19">
    <source>
        <dbReference type="EMBL" id="HIU33654.1"/>
    </source>
</evidence>
<dbReference type="GO" id="GO:0004148">
    <property type="term" value="F:dihydrolipoyl dehydrogenase (NADH) activity"/>
    <property type="evidence" value="ECO:0007669"/>
    <property type="project" value="UniProtKB-EC"/>
</dbReference>
<keyword evidence="14" id="KW-0547">Nucleotide-binding</keyword>
<dbReference type="EMBL" id="DVMU01000084">
    <property type="protein sequence ID" value="HIU33654.1"/>
    <property type="molecule type" value="Genomic_DNA"/>
</dbReference>
<keyword evidence="10" id="KW-1015">Disulfide bond</keyword>
<keyword evidence="5" id="KW-0963">Cytoplasm</keyword>
<evidence type="ECO:0000256" key="11">
    <source>
        <dbReference type="ARBA" id="ARBA00023284"/>
    </source>
</evidence>
<dbReference type="SUPFAM" id="SSF51905">
    <property type="entry name" value="FAD/NAD(P)-binding domain"/>
    <property type="match status" value="1"/>
</dbReference>
<evidence type="ECO:0000256" key="2">
    <source>
        <dbReference type="ARBA" id="ARBA00007532"/>
    </source>
</evidence>
<evidence type="ECO:0000256" key="7">
    <source>
        <dbReference type="ARBA" id="ARBA00022827"/>
    </source>
</evidence>
<accession>A0A9D1LBH9</accession>
<keyword evidence="9 14" id="KW-0520">NAD</keyword>
<sequence>MLDLIVIGGGPAGYHAAERAARAGMQVCLFEKNTLGGVCLNEGCIPSKALLYSAKILENARACKRYGIEVAEARPDPGMIVKRSEKVIRTLVAGVRARMKNAGVEVVREAALVCGKSGEGFKVAAGEGEYAARRLLICAGSQPAVPPIPGIREHLGGFVLTNREALSLKEIPGELVVIGGGVIGLEMAAYYNAMGSRVTVVEMLEHIGGPLDTEIADLLQRELARQGIQFYLQAQVQSVREGGVLYREKDATVEIAADKVLLAVGRRPAAENLGLETIGVAMERGAVKADAQGRTNVEGVYAAGDCIGGVMLAHTAYREAEVAVQAMLGREESVHYDANPSVIYTHPEVACVGLSEEEAARRGMDYEVRKLSMRYSGRFLAENEGGDGLCKILAEKGSRRILGAHMLGNSSSEAIWGMAALIGMGADVYQARATIFPHPTVGEILRETLWEFED</sequence>
<evidence type="ECO:0000259" key="18">
    <source>
        <dbReference type="Pfam" id="PF07992"/>
    </source>
</evidence>
<evidence type="ECO:0000256" key="6">
    <source>
        <dbReference type="ARBA" id="ARBA00022630"/>
    </source>
</evidence>